<dbReference type="Pfam" id="PF03171">
    <property type="entry name" value="2OG-FeII_Oxy"/>
    <property type="match status" value="1"/>
</dbReference>
<dbReference type="EMBL" id="JALJOV010001063">
    <property type="protein sequence ID" value="KAK9855437.1"/>
    <property type="molecule type" value="Genomic_DNA"/>
</dbReference>
<dbReference type="InterPro" id="IPR026992">
    <property type="entry name" value="DIOX_N"/>
</dbReference>
<dbReference type="Proteomes" id="UP001485043">
    <property type="component" value="Unassembled WGS sequence"/>
</dbReference>
<keyword evidence="1" id="KW-0408">Iron</keyword>
<organism evidence="3 4">
    <name type="scientific">Apatococcus fuscideae</name>
    <dbReference type="NCBI Taxonomy" id="2026836"/>
    <lineage>
        <taxon>Eukaryota</taxon>
        <taxon>Viridiplantae</taxon>
        <taxon>Chlorophyta</taxon>
        <taxon>core chlorophytes</taxon>
        <taxon>Trebouxiophyceae</taxon>
        <taxon>Chlorellales</taxon>
        <taxon>Chlorellaceae</taxon>
        <taxon>Apatococcus</taxon>
    </lineage>
</organism>
<evidence type="ECO:0000259" key="2">
    <source>
        <dbReference type="PROSITE" id="PS51471"/>
    </source>
</evidence>
<dbReference type="InterPro" id="IPR050231">
    <property type="entry name" value="Iron_ascorbate_oxido_reductase"/>
</dbReference>
<comment type="similarity">
    <text evidence="1">Belongs to the iron/ascorbate-dependent oxidoreductase family.</text>
</comment>
<dbReference type="PRINTS" id="PR00682">
    <property type="entry name" value="IPNSYNTHASE"/>
</dbReference>
<comment type="caution">
    <text evidence="3">The sequence shown here is derived from an EMBL/GenBank/DDBJ whole genome shotgun (WGS) entry which is preliminary data.</text>
</comment>
<keyword evidence="4" id="KW-1185">Reference proteome</keyword>
<evidence type="ECO:0000313" key="3">
    <source>
        <dbReference type="EMBL" id="KAK9855437.1"/>
    </source>
</evidence>
<protein>
    <recommendedName>
        <fullName evidence="2">Fe2OG dioxygenase domain-containing protein</fullName>
    </recommendedName>
</protein>
<dbReference type="InterPro" id="IPR044861">
    <property type="entry name" value="IPNS-like_FE2OG_OXY"/>
</dbReference>
<dbReference type="Gene3D" id="2.60.120.330">
    <property type="entry name" value="B-lactam Antibiotic, Isopenicillin N Synthase, Chain"/>
    <property type="match status" value="1"/>
</dbReference>
<feature type="domain" description="Fe2OG dioxygenase" evidence="2">
    <location>
        <begin position="177"/>
        <end position="305"/>
    </location>
</feature>
<dbReference type="SUPFAM" id="SSF51197">
    <property type="entry name" value="Clavaminate synthase-like"/>
    <property type="match status" value="1"/>
</dbReference>
<gene>
    <name evidence="3" type="ORF">WJX84_001097</name>
</gene>
<dbReference type="PROSITE" id="PS51471">
    <property type="entry name" value="FE2OG_OXY"/>
    <property type="match status" value="1"/>
</dbReference>
<accession>A0AAW1SSQ2</accession>
<name>A0AAW1SSQ2_9CHLO</name>
<keyword evidence="1" id="KW-0479">Metal-binding</keyword>
<dbReference type="InterPro" id="IPR005123">
    <property type="entry name" value="Oxoglu/Fe-dep_dioxygenase_dom"/>
</dbReference>
<dbReference type="InterPro" id="IPR027443">
    <property type="entry name" value="IPNS-like_sf"/>
</dbReference>
<evidence type="ECO:0000313" key="4">
    <source>
        <dbReference type="Proteomes" id="UP001485043"/>
    </source>
</evidence>
<sequence>MTSAGEGYVASKVLIIDVSDFENRKQEIAHQLHAAAKDVGFFYIKGHGIPQADIEAAFQAGQRFYDLPEEAKKNFRWIPDRYLGWRSQSDLQSVTGNKLWEWASFGRYGTGGYDVHKQEFLGSRWPQELGESFKNTSLKFQAQTHEVAVKLLRALALSLGRDEDEFAKPFDIASEENPSFMAWNWYPPVNEEAAQGPPRLHAHADMDIITLLHQRTGDCGLEIAPGKDVDENPDLHEIGNIWNAVPTAKHWTPIDPIEGCITVNIGDGLQWWTDGLFKSTYHRVRAPKGTDNKGSRMSMPYFVNPKLNYTFQGPEKKYPPLSGFDLLAKTGNAYEARRNDPQGKWKQQAYGNGVKAGQAPTLQEAEAIDTAVPIPSH</sequence>
<dbReference type="AlphaFoldDB" id="A0AAW1SSQ2"/>
<proteinExistence type="inferred from homology"/>
<dbReference type="PANTHER" id="PTHR47990">
    <property type="entry name" value="2-OXOGLUTARATE (2OG) AND FE(II)-DEPENDENT OXYGENASE SUPERFAMILY PROTEIN-RELATED"/>
    <property type="match status" value="1"/>
</dbReference>
<keyword evidence="1" id="KW-0560">Oxidoreductase</keyword>
<reference evidence="3 4" key="1">
    <citation type="journal article" date="2024" name="Nat. Commun.">
        <title>Phylogenomics reveals the evolutionary origins of lichenization in chlorophyte algae.</title>
        <authorList>
            <person name="Puginier C."/>
            <person name="Libourel C."/>
            <person name="Otte J."/>
            <person name="Skaloud P."/>
            <person name="Haon M."/>
            <person name="Grisel S."/>
            <person name="Petersen M."/>
            <person name="Berrin J.G."/>
            <person name="Delaux P.M."/>
            <person name="Dal Grande F."/>
            <person name="Keller J."/>
        </authorList>
    </citation>
    <scope>NUCLEOTIDE SEQUENCE [LARGE SCALE GENOMIC DNA]</scope>
    <source>
        <strain evidence="3 4">SAG 2523</strain>
    </source>
</reference>
<dbReference type="GO" id="GO:0016491">
    <property type="term" value="F:oxidoreductase activity"/>
    <property type="evidence" value="ECO:0007669"/>
    <property type="project" value="UniProtKB-KW"/>
</dbReference>
<evidence type="ECO:0000256" key="1">
    <source>
        <dbReference type="RuleBase" id="RU003682"/>
    </source>
</evidence>
<dbReference type="GO" id="GO:0046872">
    <property type="term" value="F:metal ion binding"/>
    <property type="evidence" value="ECO:0007669"/>
    <property type="project" value="UniProtKB-KW"/>
</dbReference>
<dbReference type="Pfam" id="PF14226">
    <property type="entry name" value="DIOX_N"/>
    <property type="match status" value="1"/>
</dbReference>